<proteinExistence type="predicted"/>
<dbReference type="RefSeq" id="WP_129244675.1">
    <property type="nucleotide sequence ID" value="NZ_JABZEL010000002.1"/>
</dbReference>
<evidence type="ECO:0000313" key="3">
    <source>
        <dbReference type="Proteomes" id="UP000289482"/>
    </source>
</evidence>
<dbReference type="Proteomes" id="UP000289482">
    <property type="component" value="Unassembled WGS sequence"/>
</dbReference>
<dbReference type="PROSITE" id="PS51257">
    <property type="entry name" value="PROKAR_LIPOPROTEIN"/>
    <property type="match status" value="1"/>
</dbReference>
<comment type="caution">
    <text evidence="2">The sequence shown here is derived from an EMBL/GenBank/DDBJ whole genome shotgun (WGS) entry which is preliminary data.</text>
</comment>
<protein>
    <recommendedName>
        <fullName evidence="4">Sporulation delaying protein family toxin</fullName>
    </recommendedName>
</protein>
<organism evidence="2 3">
    <name type="scientific">Streptomyces sioyaensis</name>
    <dbReference type="NCBI Taxonomy" id="67364"/>
    <lineage>
        <taxon>Bacteria</taxon>
        <taxon>Bacillati</taxon>
        <taxon>Actinomycetota</taxon>
        <taxon>Actinomycetes</taxon>
        <taxon>Kitasatosporales</taxon>
        <taxon>Streptomycetaceae</taxon>
        <taxon>Streptomyces</taxon>
    </lineage>
</organism>
<accession>A0A4Q1RAD0</accession>
<name>A0A4Q1RAD0_9ACTN</name>
<dbReference type="AlphaFoldDB" id="A0A4Q1RAD0"/>
<dbReference type="GeneID" id="95776961"/>
<keyword evidence="3" id="KW-1185">Reference proteome</keyword>
<feature type="signal peptide" evidence="1">
    <location>
        <begin position="1"/>
        <end position="28"/>
    </location>
</feature>
<evidence type="ECO:0000313" key="2">
    <source>
        <dbReference type="EMBL" id="RXS70403.1"/>
    </source>
</evidence>
<dbReference type="Pfam" id="PF26137">
    <property type="entry name" value="Toxin_SdpC"/>
    <property type="match status" value="1"/>
</dbReference>
<reference evidence="2 3" key="1">
    <citation type="submission" date="2019-01" db="EMBL/GenBank/DDBJ databases">
        <title>Draft genome sequences of the type strain Streptomyces sioyaensis DSM 40032 and its novel strain, TM32, a thermotolerant antibiotics-producing actinobacterium.</title>
        <authorList>
            <person name="Nakaew N."/>
            <person name="Lumyong S."/>
            <person name="Sloan W.T."/>
            <person name="Sungthong R."/>
        </authorList>
    </citation>
    <scope>NUCLEOTIDE SEQUENCE [LARGE SCALE GENOMIC DNA]</scope>
    <source>
        <strain evidence="2 3">DSM 40032</strain>
    </source>
</reference>
<evidence type="ECO:0008006" key="4">
    <source>
        <dbReference type="Google" id="ProtNLM"/>
    </source>
</evidence>
<dbReference type="EMBL" id="SDIF01000005">
    <property type="protein sequence ID" value="RXS70403.1"/>
    <property type="molecule type" value="Genomic_DNA"/>
</dbReference>
<dbReference type="InterPro" id="IPR023888">
    <property type="entry name" value="SdpC-like"/>
</dbReference>
<evidence type="ECO:0000256" key="1">
    <source>
        <dbReference type="SAM" id="SignalP"/>
    </source>
</evidence>
<keyword evidence="1" id="KW-0732">Signal</keyword>
<sequence>MHFKRTAVLATSAAALAGIVACGASAVAAPPAVAAAPAAQGLAASGGAAKHHIKYSDEDIVGLLIFAKGRAAHDHPALAKKIRARRTDGADKVTAAEIAEFTKVLKRIDSAFHEKVTVPVQINDPFQAKQGMLRLNDDVKKYIAGQKTATTKDTARTNGWWWHDVNGLIEINVIGAINAIGYANVAGATEVAIALVVVPSAVSYGFDMSQPNSLDAETMVSDVARSL</sequence>
<feature type="chain" id="PRO_5039320214" description="Sporulation delaying protein family toxin" evidence="1">
    <location>
        <begin position="29"/>
        <end position="227"/>
    </location>
</feature>
<gene>
    <name evidence="2" type="ORF">EST54_02940</name>
</gene>